<sequence length="153" mass="18130">MKSKTISEKSYHIDFELVENLIQSEEVNIFMVEKLLENIKSEGAWKSVLPIEYESRWIMDGNHRLNVAYRLGLLFIPVVRLKYNDHRVKVYNWENDKLYCIDNLSREIESKKILPYKTTRHLFEPLLPDVNFNLNTLCDKKVWLDISGSSIPI</sequence>
<accession>A0A2D0IKA4</accession>
<proteinExistence type="predicted"/>
<organism evidence="1 3">
    <name type="scientific">Xenorhabdus ehlersii</name>
    <dbReference type="NCBI Taxonomy" id="290111"/>
    <lineage>
        <taxon>Bacteria</taxon>
        <taxon>Pseudomonadati</taxon>
        <taxon>Pseudomonadota</taxon>
        <taxon>Gammaproteobacteria</taxon>
        <taxon>Enterobacterales</taxon>
        <taxon>Morganellaceae</taxon>
        <taxon>Xenorhabdus</taxon>
    </lineage>
</organism>
<dbReference type="RefSeq" id="WP_099133979.1">
    <property type="nucleotide sequence ID" value="NZ_CAWNOJ010000047.1"/>
</dbReference>
<dbReference type="EMBL" id="NIBT01000034">
    <property type="protein sequence ID" value="PHM22207.1"/>
    <property type="molecule type" value="Genomic_DNA"/>
</dbReference>
<dbReference type="Proteomes" id="UP000225605">
    <property type="component" value="Unassembled WGS sequence"/>
</dbReference>
<protein>
    <recommendedName>
        <fullName evidence="5">ParB/Sulfiredoxin domain-containing protein</fullName>
    </recommendedName>
</protein>
<evidence type="ECO:0000313" key="4">
    <source>
        <dbReference type="Proteomes" id="UP000283568"/>
    </source>
</evidence>
<evidence type="ECO:0000313" key="3">
    <source>
        <dbReference type="Proteomes" id="UP000225605"/>
    </source>
</evidence>
<evidence type="ECO:0008006" key="5">
    <source>
        <dbReference type="Google" id="ProtNLM"/>
    </source>
</evidence>
<dbReference type="Proteomes" id="UP000283568">
    <property type="component" value="Unassembled WGS sequence"/>
</dbReference>
<dbReference type="AlphaFoldDB" id="A0A2D0IKA4"/>
<dbReference type="SUPFAM" id="SSF110849">
    <property type="entry name" value="ParB/Sulfiredoxin"/>
    <property type="match status" value="1"/>
</dbReference>
<reference evidence="2 4" key="2">
    <citation type="submission" date="2018-09" db="EMBL/GenBank/DDBJ databases">
        <title>Genomic Encyclopedia of Archaeal and Bacterial Type Strains, Phase II (KMG-II): from individual species to whole genera.</title>
        <authorList>
            <person name="Goeker M."/>
        </authorList>
    </citation>
    <scope>NUCLEOTIDE SEQUENCE [LARGE SCALE GENOMIC DNA]</scope>
    <source>
        <strain evidence="2 4">DSM 16337</strain>
    </source>
</reference>
<comment type="caution">
    <text evidence="1">The sequence shown here is derived from an EMBL/GenBank/DDBJ whole genome shotgun (WGS) entry which is preliminary data.</text>
</comment>
<dbReference type="Gene3D" id="3.90.1530.10">
    <property type="entry name" value="Conserved hypothetical protein from pyrococcus furiosus pfu- 392566-001, ParB domain"/>
    <property type="match status" value="1"/>
</dbReference>
<reference evidence="1 3" key="1">
    <citation type="journal article" date="2017" name="Nat. Microbiol.">
        <title>Natural product diversity associated with the nematode symbionts Photorhabdus and Xenorhabdus.</title>
        <authorList>
            <person name="Tobias N.J."/>
            <person name="Wolff H."/>
            <person name="Djahanschiri B."/>
            <person name="Grundmann F."/>
            <person name="Kronenwerth M."/>
            <person name="Shi Y.M."/>
            <person name="Simonyi S."/>
            <person name="Grun P."/>
            <person name="Shapiro-Ilan D."/>
            <person name="Pidot S.J."/>
            <person name="Stinear T.P."/>
            <person name="Ebersberger I."/>
            <person name="Bode H.B."/>
        </authorList>
    </citation>
    <scope>NUCLEOTIDE SEQUENCE [LARGE SCALE GENOMIC DNA]</scope>
    <source>
        <strain evidence="1 3">DSM 16337</strain>
    </source>
</reference>
<keyword evidence="4" id="KW-1185">Reference proteome</keyword>
<evidence type="ECO:0000313" key="2">
    <source>
        <dbReference type="EMBL" id="RKE93045.1"/>
    </source>
</evidence>
<dbReference type="InterPro" id="IPR036086">
    <property type="entry name" value="ParB/Sulfiredoxin_sf"/>
</dbReference>
<gene>
    <name evidence="2" type="ORF">BDE27_0738</name>
    <name evidence="1" type="ORF">Xehl_03853</name>
</gene>
<evidence type="ECO:0000313" key="1">
    <source>
        <dbReference type="EMBL" id="PHM22207.1"/>
    </source>
</evidence>
<dbReference type="EMBL" id="RAQI01000001">
    <property type="protein sequence ID" value="RKE93045.1"/>
    <property type="molecule type" value="Genomic_DNA"/>
</dbReference>
<dbReference type="OrthoDB" id="8565623at2"/>
<name>A0A2D0IKA4_9GAMM</name>